<dbReference type="GO" id="GO:0046872">
    <property type="term" value="F:metal ion binding"/>
    <property type="evidence" value="ECO:0007669"/>
    <property type="project" value="UniProtKB-KW"/>
</dbReference>
<comment type="similarity">
    <text evidence="2">Belongs to the metallo-beta-lactamase superfamily.</text>
</comment>
<dbReference type="InterPro" id="IPR001279">
    <property type="entry name" value="Metallo-B-lactamas"/>
</dbReference>
<feature type="domain" description="Metallo-beta-lactamase" evidence="6">
    <location>
        <begin position="34"/>
        <end position="238"/>
    </location>
</feature>
<dbReference type="PANTHER" id="PTHR42978:SF7">
    <property type="entry name" value="METALLO-HYDROLASE RV2300C-RELATED"/>
    <property type="match status" value="1"/>
</dbReference>
<keyword evidence="5" id="KW-0862">Zinc</keyword>
<evidence type="ECO:0000256" key="3">
    <source>
        <dbReference type="ARBA" id="ARBA00022723"/>
    </source>
</evidence>
<evidence type="ECO:0000256" key="2">
    <source>
        <dbReference type="ARBA" id="ARBA00007749"/>
    </source>
</evidence>
<dbReference type="RefSeq" id="WP_078078783.1">
    <property type="nucleotide sequence ID" value="NZ_CP018047.1"/>
</dbReference>
<keyword evidence="8" id="KW-1185">Reference proteome</keyword>
<dbReference type="OrthoDB" id="3196337at2"/>
<dbReference type="PANTHER" id="PTHR42978">
    <property type="entry name" value="QUORUM-QUENCHING LACTONASE YTNP-RELATED-RELATED"/>
    <property type="match status" value="1"/>
</dbReference>
<keyword evidence="4 7" id="KW-0378">Hydrolase</keyword>
<evidence type="ECO:0000259" key="6">
    <source>
        <dbReference type="SMART" id="SM00849"/>
    </source>
</evidence>
<dbReference type="InterPro" id="IPR036866">
    <property type="entry name" value="RibonucZ/Hydroxyglut_hydro"/>
</dbReference>
<gene>
    <name evidence="7" type="ORF">BBN63_31965</name>
</gene>
<dbReference type="Pfam" id="PF00753">
    <property type="entry name" value="Lactamase_B"/>
    <property type="match status" value="1"/>
</dbReference>
<dbReference type="Gene3D" id="3.60.15.10">
    <property type="entry name" value="Ribonuclease Z/Hydroxyacylglutathione hydrolase-like"/>
    <property type="match status" value="1"/>
</dbReference>
<dbReference type="SUPFAM" id="SSF56281">
    <property type="entry name" value="Metallo-hydrolase/oxidoreductase"/>
    <property type="match status" value="1"/>
</dbReference>
<keyword evidence="3" id="KW-0479">Metal-binding</keyword>
<name>A0A1U9R0Z6_STRNV</name>
<protein>
    <submittedName>
        <fullName evidence="7">MBL fold metallo-hydrolase</fullName>
    </submittedName>
</protein>
<comment type="cofactor">
    <cofactor evidence="1">
        <name>Zn(2+)</name>
        <dbReference type="ChEBI" id="CHEBI:29105"/>
    </cofactor>
</comment>
<evidence type="ECO:0000256" key="1">
    <source>
        <dbReference type="ARBA" id="ARBA00001947"/>
    </source>
</evidence>
<dbReference type="CDD" id="cd07729">
    <property type="entry name" value="AHL_lactonase_MBL-fold"/>
    <property type="match status" value="1"/>
</dbReference>
<dbReference type="InterPro" id="IPR051013">
    <property type="entry name" value="MBL_superfamily_lactonases"/>
</dbReference>
<reference evidence="7 8" key="1">
    <citation type="submission" date="2016-11" db="EMBL/GenBank/DDBJ databases">
        <title>Complete genome sequence of Streptomyces niveus SCSIO 3406.</title>
        <authorList>
            <person name="Zhu Q."/>
            <person name="Cheng W."/>
            <person name="Song Y."/>
            <person name="Li Q."/>
            <person name="Ju J."/>
        </authorList>
    </citation>
    <scope>NUCLEOTIDE SEQUENCE [LARGE SCALE GENOMIC DNA]</scope>
    <source>
        <strain evidence="7 8">SCSIO 3406</strain>
    </source>
</reference>
<dbReference type="Proteomes" id="UP000189677">
    <property type="component" value="Chromosome"/>
</dbReference>
<dbReference type="GO" id="GO:0016787">
    <property type="term" value="F:hydrolase activity"/>
    <property type="evidence" value="ECO:0007669"/>
    <property type="project" value="UniProtKB-KW"/>
</dbReference>
<dbReference type="KEGG" id="snw:BBN63_31965"/>
<dbReference type="AlphaFoldDB" id="A0A1U9R0Z6"/>
<proteinExistence type="inferred from homology"/>
<sequence>MALSITALSVGRAFGLHMPCLTYMRGWGESADIPLIIFVVEGGDAPIVVDTGADVSRAWDAHGLRMEQTADERPDVALRSLGIEPDEVRIVVNTHMHWDHSANNHLFPNARVLVQQRELDFARNPVSWNRRLFDIVPGLSPAWQQAEAQLSPVEGDNELAPGVDLVALPGHTPGSQGVLVETAGGRYLIAGDCVYLYDNWHSDDDADHIPPGYFTDLIAHENSLHKIESLACEVIPSHDSRVVERKIFK</sequence>
<evidence type="ECO:0000313" key="8">
    <source>
        <dbReference type="Proteomes" id="UP000189677"/>
    </source>
</evidence>
<evidence type="ECO:0000313" key="7">
    <source>
        <dbReference type="EMBL" id="AQU70107.1"/>
    </source>
</evidence>
<dbReference type="EMBL" id="CP018047">
    <property type="protein sequence ID" value="AQU70107.1"/>
    <property type="molecule type" value="Genomic_DNA"/>
</dbReference>
<organism evidence="7 8">
    <name type="scientific">Streptomyces niveus</name>
    <name type="common">Streptomyces spheroides</name>
    <dbReference type="NCBI Taxonomy" id="193462"/>
    <lineage>
        <taxon>Bacteria</taxon>
        <taxon>Bacillati</taxon>
        <taxon>Actinomycetota</taxon>
        <taxon>Actinomycetes</taxon>
        <taxon>Kitasatosporales</taxon>
        <taxon>Streptomycetaceae</taxon>
        <taxon>Streptomyces</taxon>
    </lineage>
</organism>
<dbReference type="SMART" id="SM00849">
    <property type="entry name" value="Lactamase_B"/>
    <property type="match status" value="1"/>
</dbReference>
<accession>A0A1U9R0Z6</accession>
<evidence type="ECO:0000256" key="5">
    <source>
        <dbReference type="ARBA" id="ARBA00022833"/>
    </source>
</evidence>
<evidence type="ECO:0000256" key="4">
    <source>
        <dbReference type="ARBA" id="ARBA00022801"/>
    </source>
</evidence>